<dbReference type="InterPro" id="IPR007973">
    <property type="entry name" value="Pilus_assembly_TraE"/>
</dbReference>
<keyword evidence="2" id="KW-1133">Transmembrane helix</keyword>
<dbReference type="Pfam" id="PF05309">
    <property type="entry name" value="TraE"/>
    <property type="match status" value="1"/>
</dbReference>
<gene>
    <name evidence="3" type="ORF">H735_09790</name>
</gene>
<accession>A0A0C1VTI1</accession>
<evidence type="ECO:0000313" key="4">
    <source>
        <dbReference type="Proteomes" id="UP000031586"/>
    </source>
</evidence>
<feature type="region of interest" description="Disordered" evidence="1">
    <location>
        <begin position="200"/>
        <end position="230"/>
    </location>
</feature>
<evidence type="ECO:0000256" key="1">
    <source>
        <dbReference type="SAM" id="MobiDB-lite"/>
    </source>
</evidence>
<dbReference type="AlphaFoldDB" id="A0A0C1VTI1"/>
<reference evidence="3 4" key="1">
    <citation type="submission" date="2014-07" db="EMBL/GenBank/DDBJ databases">
        <title>Unique and conserved regions in Vibrio harveyi and related species in comparison with the shrimp pathogen Vibrio harveyi CAIM 1792.</title>
        <authorList>
            <person name="Espinoza-Valles I."/>
            <person name="Vora G."/>
            <person name="Leekitcharoenphon P."/>
            <person name="Ussery D."/>
            <person name="Hoj L."/>
            <person name="Gomez-Gil B."/>
        </authorList>
    </citation>
    <scope>NUCLEOTIDE SEQUENCE [LARGE SCALE GENOMIC DNA]</scope>
    <source>
        <strain evidence="4">CAIM 1854 / LMG 25443</strain>
    </source>
</reference>
<feature type="transmembrane region" description="Helical" evidence="2">
    <location>
        <begin position="37"/>
        <end position="56"/>
    </location>
</feature>
<feature type="compositionally biased region" description="Polar residues" evidence="1">
    <location>
        <begin position="221"/>
        <end position="230"/>
    </location>
</feature>
<dbReference type="EMBL" id="JPRD01000015">
    <property type="protein sequence ID" value="KIF53213.1"/>
    <property type="molecule type" value="Genomic_DNA"/>
</dbReference>
<evidence type="ECO:0000256" key="2">
    <source>
        <dbReference type="SAM" id="Phobius"/>
    </source>
</evidence>
<dbReference type="RefSeq" id="WP_020194400.1">
    <property type="nucleotide sequence ID" value="NZ_BAOH01000005.1"/>
</dbReference>
<organism evidence="3 4">
    <name type="scientific">Vibrio owensii CAIM 1854 = LMG 25443</name>
    <dbReference type="NCBI Taxonomy" id="1229493"/>
    <lineage>
        <taxon>Bacteria</taxon>
        <taxon>Pseudomonadati</taxon>
        <taxon>Pseudomonadota</taxon>
        <taxon>Gammaproteobacteria</taxon>
        <taxon>Vibrionales</taxon>
        <taxon>Vibrionaceae</taxon>
        <taxon>Vibrio</taxon>
    </lineage>
</organism>
<proteinExistence type="predicted"/>
<comment type="caution">
    <text evidence="3">The sequence shown here is derived from an EMBL/GenBank/DDBJ whole genome shotgun (WGS) entry which is preliminary data.</text>
</comment>
<evidence type="ECO:0008006" key="5">
    <source>
        <dbReference type="Google" id="ProtNLM"/>
    </source>
</evidence>
<dbReference type="Proteomes" id="UP000031586">
    <property type="component" value="Unassembled WGS sequence"/>
</dbReference>
<dbReference type="PATRIC" id="fig|1229493.5.peg.1044"/>
<evidence type="ECO:0000313" key="3">
    <source>
        <dbReference type="EMBL" id="KIF53213.1"/>
    </source>
</evidence>
<protein>
    <recommendedName>
        <fullName evidence="5">Conjugal transfer protein TraE</fullName>
    </recommendedName>
</protein>
<name>A0A0C1VTI1_9VIBR</name>
<keyword evidence="2" id="KW-0812">Transmembrane</keyword>
<sequence>MSDKKSLLDIPALRKKIFSQSKVLKTYNKTISMGGHMGIAVVVMAVANIWLVSLVAKKEVTSIVTPPTFTEQISMRGNQVSESYQSMWAMFVAEMIGNISPSRMDIVLQTMQRMIPAKNWDEVKEQMTAQLARLKIRKVEEKFSVKDVAIDPVTKVVWVTGEKETTSIRTGRSVSEMWTFEVRIDTNGVGSPVITHLKQYAGAPQKKRRAKELQKELPVAEQSTEQATQG</sequence>
<keyword evidence="2" id="KW-0472">Membrane</keyword>